<dbReference type="EMBL" id="UINC01153799">
    <property type="protein sequence ID" value="SVD48719.1"/>
    <property type="molecule type" value="Genomic_DNA"/>
</dbReference>
<dbReference type="AlphaFoldDB" id="A0A382VQ92"/>
<feature type="non-terminal residue" evidence="1">
    <location>
        <position position="38"/>
    </location>
</feature>
<accession>A0A382VQ92</accession>
<feature type="non-terminal residue" evidence="1">
    <location>
        <position position="1"/>
    </location>
</feature>
<proteinExistence type="predicted"/>
<name>A0A382VQ92_9ZZZZ</name>
<reference evidence="1" key="1">
    <citation type="submission" date="2018-05" db="EMBL/GenBank/DDBJ databases">
        <authorList>
            <person name="Lanie J.A."/>
            <person name="Ng W.-L."/>
            <person name="Kazmierczak K.M."/>
            <person name="Andrzejewski T.M."/>
            <person name="Davidsen T.M."/>
            <person name="Wayne K.J."/>
            <person name="Tettelin H."/>
            <person name="Glass J.I."/>
            <person name="Rusch D."/>
            <person name="Podicherti R."/>
            <person name="Tsui H.-C.T."/>
            <person name="Winkler M.E."/>
        </authorList>
    </citation>
    <scope>NUCLEOTIDE SEQUENCE</scope>
</reference>
<evidence type="ECO:0000313" key="1">
    <source>
        <dbReference type="EMBL" id="SVD48719.1"/>
    </source>
</evidence>
<protein>
    <submittedName>
        <fullName evidence="1">Uncharacterized protein</fullName>
    </submittedName>
</protein>
<sequence length="38" mass="4352">LRLRLQKKLGPTSLPPQPNKMPGVCLALFESWLRKTSF</sequence>
<organism evidence="1">
    <name type="scientific">marine metagenome</name>
    <dbReference type="NCBI Taxonomy" id="408172"/>
    <lineage>
        <taxon>unclassified sequences</taxon>
        <taxon>metagenomes</taxon>
        <taxon>ecological metagenomes</taxon>
    </lineage>
</organism>
<gene>
    <name evidence="1" type="ORF">METZ01_LOCUS401573</name>
</gene>